<organism evidence="1 2">
    <name type="scientific">Vulcanisaeta distributa (strain DSM 14429 / JCM 11212 / NBRC 100878 / IC-017)</name>
    <dbReference type="NCBI Taxonomy" id="572478"/>
    <lineage>
        <taxon>Archaea</taxon>
        <taxon>Thermoproteota</taxon>
        <taxon>Thermoprotei</taxon>
        <taxon>Thermoproteales</taxon>
        <taxon>Thermoproteaceae</taxon>
        <taxon>Vulcanisaeta</taxon>
    </lineage>
</organism>
<gene>
    <name evidence="1" type="ordered locus">Vdis_0331</name>
</gene>
<dbReference type="eggNOG" id="arCOG04033">
    <property type="taxonomic scope" value="Archaea"/>
</dbReference>
<dbReference type="AlphaFoldDB" id="E1QTM2"/>
<keyword evidence="2" id="KW-1185">Reference proteome</keyword>
<reference evidence="2" key="2">
    <citation type="journal article" date="2010" name="Stand. Genomic Sci.">
        <title>Complete genome sequence of Vulcanisaeta distributa type strain (IC-017T).</title>
        <authorList>
            <person name="Mavromatis K."/>
            <person name="Sikorski J."/>
            <person name="Pabst E."/>
            <person name="Teshima H."/>
            <person name="Lapidus A."/>
            <person name="Lucas S."/>
            <person name="Nolan M."/>
            <person name="Glavina Del Rio T."/>
            <person name="Cheng J."/>
            <person name="Bruce D."/>
            <person name="Goodwin L."/>
            <person name="Pitluck S."/>
            <person name="Liolios K."/>
            <person name="Ivanova N."/>
            <person name="Mikhailova N."/>
            <person name="Pati A."/>
            <person name="Chen A."/>
            <person name="Palaniappan K."/>
            <person name="Land M."/>
            <person name="Hauser L."/>
            <person name="Chang Y."/>
            <person name="Jeffries C."/>
            <person name="Rohde M."/>
            <person name="Spring S."/>
            <person name="Goker M."/>
            <person name="Wirth R."/>
            <person name="Woyke T."/>
            <person name="Bristow J."/>
            <person name="Eisen J."/>
            <person name="Markowitz V."/>
            <person name="Hugenholtz P."/>
            <person name="Klenk H."/>
            <person name="Kyrpides N."/>
        </authorList>
    </citation>
    <scope>NUCLEOTIDE SEQUENCE [LARGE SCALE GENOMIC DNA]</scope>
    <source>
        <strain evidence="2">DSM 14429 / JCM 11212 / NBRC 100878 / IC-017</strain>
    </source>
</reference>
<dbReference type="STRING" id="572478.Vdis_0331"/>
<dbReference type="GeneID" id="9751248"/>
<dbReference type="HOGENOM" id="CLU_104053_0_0_2"/>
<proteinExistence type="predicted"/>
<protein>
    <submittedName>
        <fullName evidence="1">Uncharacterized protein</fullName>
    </submittedName>
</protein>
<evidence type="ECO:0000313" key="2">
    <source>
        <dbReference type="Proteomes" id="UP000006681"/>
    </source>
</evidence>
<evidence type="ECO:0000313" key="1">
    <source>
        <dbReference type="EMBL" id="ADN49737.1"/>
    </source>
</evidence>
<accession>E1QTM2</accession>
<sequence>MDSTYDVYLPWLVRLEDGTKYRVPLSTIMMGSQKHVFIIKIPPHSVHDAALGLMSRGFKPTMLSINRGELYSLAMRVYGPWELHARIFSDGVIEAEAEISRDYLQHLVGPRFNVVYEVYDALRHFVTDKRICIKPMGKCISDIIENVKIELRAPRALIPWKPIMAAALLTLMPMIDRFSFLHFLHLNTHSN</sequence>
<dbReference type="EMBL" id="CP002100">
    <property type="protein sequence ID" value="ADN49737.1"/>
    <property type="molecule type" value="Genomic_DNA"/>
</dbReference>
<name>E1QTM2_VULDI</name>
<reference evidence="1 2" key="1">
    <citation type="journal article" date="2010" name="Stand. Genomic Sci.">
        <title>Complete genome sequence of Vulcanisaeta distributa type strain (IC-017).</title>
        <authorList>
            <person name="Mavromatis K."/>
            <person name="Sikorski J."/>
            <person name="Pabst E."/>
            <person name="Teshima H."/>
            <person name="Lapidus A."/>
            <person name="Lucas S."/>
            <person name="Nolan M."/>
            <person name="Glavina Del Rio T."/>
            <person name="Cheng J.F."/>
            <person name="Bruce D."/>
            <person name="Goodwin L."/>
            <person name="Pitluck S."/>
            <person name="Liolios K."/>
            <person name="Ivanova N."/>
            <person name="Mikhailova N."/>
            <person name="Pati A."/>
            <person name="Chen A."/>
            <person name="Palaniappan K."/>
            <person name="Land M."/>
            <person name="Hauser L."/>
            <person name="Chang Y.J."/>
            <person name="Jeffries C.D."/>
            <person name="Rohde M."/>
            <person name="Spring S."/>
            <person name="Goker M."/>
            <person name="Wirth R."/>
            <person name="Woyke T."/>
            <person name="Bristow J."/>
            <person name="Eisen J.A."/>
            <person name="Markowitz V."/>
            <person name="Hugenholtz P."/>
            <person name="Klenk H.P."/>
            <person name="Kyrpides N.C."/>
        </authorList>
    </citation>
    <scope>NUCLEOTIDE SEQUENCE [LARGE SCALE GENOMIC DNA]</scope>
    <source>
        <strain evidence="2">DSM 14429 / JCM 11212 / NBRC 100878 / IC-017</strain>
    </source>
</reference>
<dbReference type="OrthoDB" id="26462at2157"/>
<dbReference type="KEGG" id="vdi:Vdis_0331"/>
<dbReference type="RefSeq" id="WP_013335462.1">
    <property type="nucleotide sequence ID" value="NC_014537.1"/>
</dbReference>
<dbReference type="Proteomes" id="UP000006681">
    <property type="component" value="Chromosome"/>
</dbReference>